<evidence type="ECO:0000313" key="6">
    <source>
        <dbReference type="Proteomes" id="UP000291469"/>
    </source>
</evidence>
<dbReference type="GO" id="GO:0030261">
    <property type="term" value="P:chromosome condensation"/>
    <property type="evidence" value="ECO:0007669"/>
    <property type="project" value="UniProtKB-KW"/>
</dbReference>
<dbReference type="CDD" id="cd13831">
    <property type="entry name" value="HU"/>
    <property type="match status" value="1"/>
</dbReference>
<dbReference type="SMART" id="SM00411">
    <property type="entry name" value="BHL"/>
    <property type="match status" value="1"/>
</dbReference>
<dbReference type="Pfam" id="PF00216">
    <property type="entry name" value="Bac_DNA_binding"/>
    <property type="match status" value="1"/>
</dbReference>
<gene>
    <name evidence="5" type="ORF">ER308_00370</name>
</gene>
<name>A0A411YAH2_9ACTN</name>
<evidence type="ECO:0000256" key="2">
    <source>
        <dbReference type="ARBA" id="ARBA00023067"/>
    </source>
</evidence>
<evidence type="ECO:0000256" key="4">
    <source>
        <dbReference type="RuleBase" id="RU003939"/>
    </source>
</evidence>
<dbReference type="GO" id="GO:0003677">
    <property type="term" value="F:DNA binding"/>
    <property type="evidence" value="ECO:0007669"/>
    <property type="project" value="UniProtKB-KW"/>
</dbReference>
<sequence>MNKSQLIDAAADEANMSKSDMADALDAITKTITEQVARGEKVALTGFGTFERRERAARTGRNPQTGEQIKVKASKTPAFKAGKAFKDAVS</sequence>
<accession>A0A411YAH2</accession>
<dbReference type="KEGG" id="erz:ER308_00370"/>
<dbReference type="EMBL" id="CP036402">
    <property type="protein sequence ID" value="QBI18177.1"/>
    <property type="molecule type" value="Genomic_DNA"/>
</dbReference>
<dbReference type="GO" id="GO:0010467">
    <property type="term" value="P:gene expression"/>
    <property type="evidence" value="ECO:0007669"/>
    <property type="project" value="UniProtKB-ARBA"/>
</dbReference>
<dbReference type="PANTHER" id="PTHR33175">
    <property type="entry name" value="DNA-BINDING PROTEIN HU"/>
    <property type="match status" value="1"/>
</dbReference>
<dbReference type="GO" id="GO:0042802">
    <property type="term" value="F:identical protein binding"/>
    <property type="evidence" value="ECO:0007669"/>
    <property type="project" value="UniProtKB-ARBA"/>
</dbReference>
<dbReference type="PANTHER" id="PTHR33175:SF3">
    <property type="entry name" value="DNA-BINDING PROTEIN HU-BETA"/>
    <property type="match status" value="1"/>
</dbReference>
<evidence type="ECO:0000256" key="1">
    <source>
        <dbReference type="ARBA" id="ARBA00010529"/>
    </source>
</evidence>
<dbReference type="InterPro" id="IPR010992">
    <property type="entry name" value="IHF-like_DNA-bd_dom_sf"/>
</dbReference>
<dbReference type="GO" id="GO:1990103">
    <property type="term" value="C:DnaA-HU complex"/>
    <property type="evidence" value="ECO:0007669"/>
    <property type="project" value="UniProtKB-ARBA"/>
</dbReference>
<keyword evidence="3 5" id="KW-0238">DNA-binding</keyword>
<dbReference type="GO" id="GO:0005829">
    <property type="term" value="C:cytosol"/>
    <property type="evidence" value="ECO:0007669"/>
    <property type="project" value="TreeGrafter"/>
</dbReference>
<keyword evidence="2" id="KW-0226">DNA condensation</keyword>
<proteinExistence type="inferred from homology"/>
<dbReference type="SUPFAM" id="SSF47729">
    <property type="entry name" value="IHF-like DNA-binding proteins"/>
    <property type="match status" value="1"/>
</dbReference>
<reference evidence="5 6" key="1">
    <citation type="submission" date="2019-01" db="EMBL/GenBank/DDBJ databases">
        <title>Egibacter rhizosphaerae EGI 80759T.</title>
        <authorList>
            <person name="Chen D.-D."/>
            <person name="Tian Y."/>
            <person name="Jiao J.-Y."/>
            <person name="Zhang X.-T."/>
            <person name="Zhang Y.-G."/>
            <person name="Zhang Y."/>
            <person name="Xiao M."/>
            <person name="Shu W.-S."/>
            <person name="Li W.-J."/>
        </authorList>
    </citation>
    <scope>NUCLEOTIDE SEQUENCE [LARGE SCALE GENOMIC DNA]</scope>
    <source>
        <strain evidence="5 6">EGI 80759</strain>
    </source>
</reference>
<evidence type="ECO:0000313" key="5">
    <source>
        <dbReference type="EMBL" id="QBI18177.1"/>
    </source>
</evidence>
<evidence type="ECO:0000256" key="3">
    <source>
        <dbReference type="ARBA" id="ARBA00023125"/>
    </source>
</evidence>
<dbReference type="GO" id="GO:0030527">
    <property type="term" value="F:structural constituent of chromatin"/>
    <property type="evidence" value="ECO:0007669"/>
    <property type="project" value="InterPro"/>
</dbReference>
<dbReference type="AlphaFoldDB" id="A0A411YAH2"/>
<dbReference type="OrthoDB" id="9799835at2"/>
<protein>
    <submittedName>
        <fullName evidence="5">HU family DNA-binding protein</fullName>
    </submittedName>
</protein>
<dbReference type="Gene3D" id="4.10.520.10">
    <property type="entry name" value="IHF-like DNA-binding proteins"/>
    <property type="match status" value="1"/>
</dbReference>
<dbReference type="GO" id="GO:1990178">
    <property type="term" value="C:HU-DNA complex"/>
    <property type="evidence" value="ECO:0007669"/>
    <property type="project" value="UniProtKB-ARBA"/>
</dbReference>
<dbReference type="InterPro" id="IPR020816">
    <property type="entry name" value="Histone-like_DNA-bd_CS"/>
</dbReference>
<keyword evidence="6" id="KW-1185">Reference proteome</keyword>
<dbReference type="PROSITE" id="PS00045">
    <property type="entry name" value="HISTONE_LIKE"/>
    <property type="match status" value="1"/>
</dbReference>
<dbReference type="PRINTS" id="PR01727">
    <property type="entry name" value="DNABINDINGHU"/>
</dbReference>
<dbReference type="GO" id="GO:0006270">
    <property type="term" value="P:DNA replication initiation"/>
    <property type="evidence" value="ECO:0007669"/>
    <property type="project" value="UniProtKB-ARBA"/>
</dbReference>
<dbReference type="FunFam" id="4.10.520.10:FF:000001">
    <property type="entry name" value="DNA-binding protein HU"/>
    <property type="match status" value="1"/>
</dbReference>
<organism evidence="5 6">
    <name type="scientific">Egibacter rhizosphaerae</name>
    <dbReference type="NCBI Taxonomy" id="1670831"/>
    <lineage>
        <taxon>Bacteria</taxon>
        <taxon>Bacillati</taxon>
        <taxon>Actinomycetota</taxon>
        <taxon>Nitriliruptoria</taxon>
        <taxon>Egibacterales</taxon>
        <taxon>Egibacteraceae</taxon>
        <taxon>Egibacter</taxon>
    </lineage>
</organism>
<dbReference type="Proteomes" id="UP000291469">
    <property type="component" value="Chromosome"/>
</dbReference>
<comment type="similarity">
    <text evidence="1 4">Belongs to the bacterial histone-like protein family.</text>
</comment>
<dbReference type="RefSeq" id="WP_131153175.1">
    <property type="nucleotide sequence ID" value="NZ_CP036402.1"/>
</dbReference>
<dbReference type="InterPro" id="IPR000119">
    <property type="entry name" value="Hist_DNA-bd"/>
</dbReference>